<dbReference type="PANTHER" id="PTHR43802:SF1">
    <property type="entry name" value="IP11341P-RELATED"/>
    <property type="match status" value="1"/>
</dbReference>
<evidence type="ECO:0000256" key="3">
    <source>
        <dbReference type="SAM" id="MobiDB-lite"/>
    </source>
</evidence>
<comment type="caution">
    <text evidence="4">The sequence shown here is derived from an EMBL/GenBank/DDBJ whole genome shotgun (WGS) entry which is preliminary data.</text>
</comment>
<dbReference type="PROSITE" id="PS00166">
    <property type="entry name" value="ENOYL_COA_HYDRATASE"/>
    <property type="match status" value="1"/>
</dbReference>
<dbReference type="InterPro" id="IPR018376">
    <property type="entry name" value="Enoyl-CoA_hyd/isom_CS"/>
</dbReference>
<dbReference type="InterPro" id="IPR029045">
    <property type="entry name" value="ClpP/crotonase-like_dom_sf"/>
</dbReference>
<dbReference type="CDD" id="cd06558">
    <property type="entry name" value="crotonase-like"/>
    <property type="match status" value="1"/>
</dbReference>
<protein>
    <submittedName>
        <fullName evidence="4">Enoyl-CoA hydratase-related protein</fullName>
    </submittedName>
</protein>
<dbReference type="RefSeq" id="WP_349296976.1">
    <property type="nucleotide sequence ID" value="NZ_JBEDNQ010000002.1"/>
</dbReference>
<dbReference type="Gene3D" id="1.10.12.10">
    <property type="entry name" value="Lyase 2-enoyl-coa Hydratase, Chain A, domain 2"/>
    <property type="match status" value="1"/>
</dbReference>
<sequence>MTSTTDDGATGPGGQPGATAEPAPVLADRPEPGILRLTLNRPGSLNAMSAELIEALHAELRAVQEDSEVRAVVLTGNGRAFCAGIDLRGYGDPPQQPDEEEGRSQAGMRVQQHISSLGEAFRRVRAPIIGAVNGPATGGGMALAVFCDIRLMARSAILQASFIRRGLGGTDIGLSWLLPRMVGFARATDLILTGRTVDAEEAERIGLVSAVVEDDVLADAALERARLIAGHSPFGVWMSKEVLWANQETGSFQAAVELENRSQILTALTRDHREAVTAFLEKRPAVFRNR</sequence>
<organism evidence="4 5">
    <name type="scientific">Pseudonocardia nematodicida</name>
    <dbReference type="NCBI Taxonomy" id="1206997"/>
    <lineage>
        <taxon>Bacteria</taxon>
        <taxon>Bacillati</taxon>
        <taxon>Actinomycetota</taxon>
        <taxon>Actinomycetes</taxon>
        <taxon>Pseudonocardiales</taxon>
        <taxon>Pseudonocardiaceae</taxon>
        <taxon>Pseudonocardia</taxon>
    </lineage>
</organism>
<dbReference type="Gene3D" id="3.90.226.10">
    <property type="entry name" value="2-enoyl-CoA Hydratase, Chain A, domain 1"/>
    <property type="match status" value="1"/>
</dbReference>
<evidence type="ECO:0000313" key="5">
    <source>
        <dbReference type="Proteomes" id="UP001494902"/>
    </source>
</evidence>
<dbReference type="InterPro" id="IPR014748">
    <property type="entry name" value="Enoyl-CoA_hydra_C"/>
</dbReference>
<dbReference type="InterPro" id="IPR001753">
    <property type="entry name" value="Enoyl-CoA_hydra/iso"/>
</dbReference>
<gene>
    <name evidence="4" type="ORF">WIS52_05320</name>
</gene>
<dbReference type="SUPFAM" id="SSF52096">
    <property type="entry name" value="ClpP/crotonase"/>
    <property type="match status" value="1"/>
</dbReference>
<comment type="similarity">
    <text evidence="1 2">Belongs to the enoyl-CoA hydratase/isomerase family.</text>
</comment>
<dbReference type="EMBL" id="JBEDNQ010000002">
    <property type="protein sequence ID" value="MEQ3549882.1"/>
    <property type="molecule type" value="Genomic_DNA"/>
</dbReference>
<reference evidence="4 5" key="1">
    <citation type="submission" date="2024-03" db="EMBL/GenBank/DDBJ databases">
        <title>Draft genome sequence of Pseudonocardia nematodicida JCM 31783.</title>
        <authorList>
            <person name="Butdee W."/>
            <person name="Duangmal K."/>
        </authorList>
    </citation>
    <scope>NUCLEOTIDE SEQUENCE [LARGE SCALE GENOMIC DNA]</scope>
    <source>
        <strain evidence="4 5">JCM 31783</strain>
    </source>
</reference>
<feature type="region of interest" description="Disordered" evidence="3">
    <location>
        <begin position="1"/>
        <end position="30"/>
    </location>
</feature>
<keyword evidence="5" id="KW-1185">Reference proteome</keyword>
<proteinExistence type="inferred from homology"/>
<dbReference type="PANTHER" id="PTHR43802">
    <property type="entry name" value="ENOYL-COA HYDRATASE"/>
    <property type="match status" value="1"/>
</dbReference>
<evidence type="ECO:0000256" key="1">
    <source>
        <dbReference type="ARBA" id="ARBA00005254"/>
    </source>
</evidence>
<dbReference type="Proteomes" id="UP001494902">
    <property type="component" value="Unassembled WGS sequence"/>
</dbReference>
<evidence type="ECO:0000256" key="2">
    <source>
        <dbReference type="RuleBase" id="RU003707"/>
    </source>
</evidence>
<name>A0ABV1K5Y8_9PSEU</name>
<evidence type="ECO:0000313" key="4">
    <source>
        <dbReference type="EMBL" id="MEQ3549882.1"/>
    </source>
</evidence>
<accession>A0ABV1K5Y8</accession>
<dbReference type="Pfam" id="PF00378">
    <property type="entry name" value="ECH_1"/>
    <property type="match status" value="1"/>
</dbReference>